<evidence type="ECO:0000313" key="1">
    <source>
        <dbReference type="EMBL" id="KAJ8009693.1"/>
    </source>
</evidence>
<name>A0ACC2H1E2_DALPE</name>
<dbReference type="Proteomes" id="UP001157502">
    <property type="component" value="Chromosome 7"/>
</dbReference>
<dbReference type="EMBL" id="CM055734">
    <property type="protein sequence ID" value="KAJ8009693.1"/>
    <property type="molecule type" value="Genomic_DNA"/>
</dbReference>
<evidence type="ECO:0000313" key="2">
    <source>
        <dbReference type="Proteomes" id="UP001157502"/>
    </source>
</evidence>
<gene>
    <name evidence="1" type="ORF">DPEC_G00094160</name>
</gene>
<organism evidence="1 2">
    <name type="scientific">Dallia pectoralis</name>
    <name type="common">Alaska blackfish</name>
    <dbReference type="NCBI Taxonomy" id="75939"/>
    <lineage>
        <taxon>Eukaryota</taxon>
        <taxon>Metazoa</taxon>
        <taxon>Chordata</taxon>
        <taxon>Craniata</taxon>
        <taxon>Vertebrata</taxon>
        <taxon>Euteleostomi</taxon>
        <taxon>Actinopterygii</taxon>
        <taxon>Neopterygii</taxon>
        <taxon>Teleostei</taxon>
        <taxon>Protacanthopterygii</taxon>
        <taxon>Esociformes</taxon>
        <taxon>Umbridae</taxon>
        <taxon>Dallia</taxon>
    </lineage>
</organism>
<protein>
    <submittedName>
        <fullName evidence="1">Uncharacterized protein</fullName>
    </submittedName>
</protein>
<reference evidence="1" key="1">
    <citation type="submission" date="2021-05" db="EMBL/GenBank/DDBJ databases">
        <authorList>
            <person name="Pan Q."/>
            <person name="Jouanno E."/>
            <person name="Zahm M."/>
            <person name="Klopp C."/>
            <person name="Cabau C."/>
            <person name="Louis A."/>
            <person name="Berthelot C."/>
            <person name="Parey E."/>
            <person name="Roest Crollius H."/>
            <person name="Montfort J."/>
            <person name="Robinson-Rechavi M."/>
            <person name="Bouchez O."/>
            <person name="Lampietro C."/>
            <person name="Lopez Roques C."/>
            <person name="Donnadieu C."/>
            <person name="Postlethwait J."/>
            <person name="Bobe J."/>
            <person name="Dillon D."/>
            <person name="Chandos A."/>
            <person name="von Hippel F."/>
            <person name="Guiguen Y."/>
        </authorList>
    </citation>
    <scope>NUCLEOTIDE SEQUENCE</scope>
    <source>
        <strain evidence="1">YG-Jan2019</strain>
    </source>
</reference>
<proteinExistence type="predicted"/>
<accession>A0ACC2H1E2</accession>
<sequence>MGIYVINKEDGEIGAHDDIGVHVEGVIVLDNIGSVAQACAMMLGVIYVLNMTYPTELKYSFEYIQKVLLKIDGERLSPKVLALKNKIFAGL</sequence>
<keyword evidence="2" id="KW-1185">Reference proteome</keyword>
<comment type="caution">
    <text evidence="1">The sequence shown here is derived from an EMBL/GenBank/DDBJ whole genome shotgun (WGS) entry which is preliminary data.</text>
</comment>